<evidence type="ECO:0000256" key="3">
    <source>
        <dbReference type="ARBA" id="ARBA00022989"/>
    </source>
</evidence>
<keyword evidence="4" id="KW-0472">Membrane</keyword>
<comment type="subcellular location">
    <subcellularLocation>
        <location evidence="1">Membrane</location>
    </subcellularLocation>
</comment>
<organism evidence="7 8">
    <name type="scientific">Nitrospirillum amazonense</name>
    <dbReference type="NCBI Taxonomy" id="28077"/>
    <lineage>
        <taxon>Bacteria</taxon>
        <taxon>Pseudomonadati</taxon>
        <taxon>Pseudomonadota</taxon>
        <taxon>Alphaproteobacteria</taxon>
        <taxon>Rhodospirillales</taxon>
        <taxon>Azospirillaceae</taxon>
        <taxon>Nitrospirillum</taxon>
    </lineage>
</organism>
<dbReference type="EMBL" id="VITT01000034">
    <property type="protein sequence ID" value="TWB47537.1"/>
    <property type="molecule type" value="Genomic_DNA"/>
</dbReference>
<dbReference type="Gene3D" id="1.10.260.40">
    <property type="entry name" value="lambda repressor-like DNA-binding domains"/>
    <property type="match status" value="1"/>
</dbReference>
<dbReference type="NCBIfam" id="NF046037">
    <property type="entry name" value="carphisopro"/>
    <property type="match status" value="1"/>
</dbReference>
<dbReference type="Proteomes" id="UP000318050">
    <property type="component" value="Unassembled WGS sequence"/>
</dbReference>
<evidence type="ECO:0008006" key="9">
    <source>
        <dbReference type="Google" id="ProtNLM"/>
    </source>
</evidence>
<dbReference type="InterPro" id="IPR059216">
    <property type="entry name" value="LeuA_carph_isopro_dom"/>
</dbReference>
<keyword evidence="5" id="KW-0175">Coiled coil</keyword>
<protein>
    <recommendedName>
        <fullName evidence="9">Inner membrane protein</fullName>
    </recommendedName>
</protein>
<dbReference type="AlphaFoldDB" id="A0A560HLX0"/>
<dbReference type="OrthoDB" id="8421723at2"/>
<feature type="compositionally biased region" description="Pro residues" evidence="6">
    <location>
        <begin position="154"/>
        <end position="166"/>
    </location>
</feature>
<keyword evidence="3" id="KW-1133">Transmembrane helix</keyword>
<evidence type="ECO:0000256" key="1">
    <source>
        <dbReference type="ARBA" id="ARBA00004370"/>
    </source>
</evidence>
<comment type="caution">
    <text evidence="7">The sequence shown here is derived from an EMBL/GenBank/DDBJ whole genome shotgun (WGS) entry which is preliminary data.</text>
</comment>
<dbReference type="InterPro" id="IPR019133">
    <property type="entry name" value="MIC60"/>
</dbReference>
<keyword evidence="2" id="KW-0812">Transmembrane</keyword>
<dbReference type="GO" id="GO:0016020">
    <property type="term" value="C:membrane"/>
    <property type="evidence" value="ECO:0007669"/>
    <property type="project" value="UniProtKB-SubCell"/>
</dbReference>
<name>A0A560HLX0_9PROT</name>
<sequence>MSGEGSDAPSPTPGTGPAPAIGQGGLAQSGVNPQVDAIVERFGGIRPMAAKLGIPVTTVQGWKKRGHIPPNRRADLEAAASRLGLVLEAADLDAVMGAPETPASLSATAVIALPGPDDRPLPPGPAPLADQPSLDRETPAPASSYRLGARPDDAVPPSPPPPPPPLGETFRADRPRMELPKTDAPKAEPPQVDAPRREAPKPDAIRRDAPRPAAPPPRRAGGAVSALALLISLAALGAGGWSLYRAGVLDPWLSRAGLPAALPIGQSGPAQPAQSAEQAGTEATLAEMARRLNAAGQRQQTLEQEVADLKAKLAAAPVVGTDGTAAPATPDPALAARLEQMTDQFNRLTDRQRALEQALAQSAQQREELSGRLAAQTAAAGRGQALLVATNQLQAALLSGRPYGVELSAVRSLAPEDYALRQALDRLAQSQATGLAGPVALREGFDRAATAGQQAAQLPEGADWLQQLWGHIKALVTIRRKDGRVEGNAPDAVVSRAGAALDRGDIGTAVAEMSALSGPPAAAPEVQAWLRDAQARLSADDAMNRLSRRAVSDVQAGLPPPKERPAESAPAPSSDAGKGEASKPEDAKPAEPVPTEGGAPAQPQPADGGHP</sequence>
<feature type="region of interest" description="Disordered" evidence="6">
    <location>
        <begin position="548"/>
        <end position="611"/>
    </location>
</feature>
<feature type="region of interest" description="Disordered" evidence="6">
    <location>
        <begin position="1"/>
        <end position="29"/>
    </location>
</feature>
<feature type="coiled-coil region" evidence="5">
    <location>
        <begin position="285"/>
        <end position="312"/>
    </location>
</feature>
<feature type="compositionally biased region" description="Basic and acidic residues" evidence="6">
    <location>
        <begin position="194"/>
        <end position="210"/>
    </location>
</feature>
<evidence type="ECO:0000313" key="7">
    <source>
        <dbReference type="EMBL" id="TWB47537.1"/>
    </source>
</evidence>
<dbReference type="InterPro" id="IPR010982">
    <property type="entry name" value="Lambda_DNA-bd_dom_sf"/>
</dbReference>
<evidence type="ECO:0000256" key="4">
    <source>
        <dbReference type="ARBA" id="ARBA00023136"/>
    </source>
</evidence>
<evidence type="ECO:0000256" key="6">
    <source>
        <dbReference type="SAM" id="MobiDB-lite"/>
    </source>
</evidence>
<accession>A0A560HLX0</accession>
<evidence type="ECO:0000313" key="8">
    <source>
        <dbReference type="Proteomes" id="UP000318050"/>
    </source>
</evidence>
<evidence type="ECO:0000256" key="5">
    <source>
        <dbReference type="SAM" id="Coils"/>
    </source>
</evidence>
<gene>
    <name evidence="7" type="ORF">FBZ92_13421</name>
</gene>
<feature type="compositionally biased region" description="Basic and acidic residues" evidence="6">
    <location>
        <begin position="170"/>
        <end position="186"/>
    </location>
</feature>
<evidence type="ECO:0000256" key="2">
    <source>
        <dbReference type="ARBA" id="ARBA00022692"/>
    </source>
</evidence>
<feature type="region of interest" description="Disordered" evidence="6">
    <location>
        <begin position="112"/>
        <end position="220"/>
    </location>
</feature>
<feature type="coiled-coil region" evidence="5">
    <location>
        <begin position="338"/>
        <end position="372"/>
    </location>
</feature>
<dbReference type="Pfam" id="PF09731">
    <property type="entry name" value="Mitofilin"/>
    <property type="match status" value="1"/>
</dbReference>
<reference evidence="7 8" key="1">
    <citation type="submission" date="2019-06" db="EMBL/GenBank/DDBJ databases">
        <title>Genomic Encyclopedia of Type Strains, Phase IV (KMG-V): Genome sequencing to study the core and pangenomes of soil and plant-associated prokaryotes.</title>
        <authorList>
            <person name="Whitman W."/>
        </authorList>
    </citation>
    <scope>NUCLEOTIDE SEQUENCE [LARGE SCALE GENOMIC DNA]</scope>
    <source>
        <strain evidence="7 8">BR 11140</strain>
    </source>
</reference>
<proteinExistence type="predicted"/>
<feature type="compositionally biased region" description="Basic and acidic residues" evidence="6">
    <location>
        <begin position="577"/>
        <end position="589"/>
    </location>
</feature>
<dbReference type="GO" id="GO:0003677">
    <property type="term" value="F:DNA binding"/>
    <property type="evidence" value="ECO:0007669"/>
    <property type="project" value="InterPro"/>
</dbReference>